<organism evidence="2 3">
    <name type="scientific">Ferranicluibacter rubi</name>
    <dbReference type="NCBI Taxonomy" id="2715133"/>
    <lineage>
        <taxon>Bacteria</taxon>
        <taxon>Pseudomonadati</taxon>
        <taxon>Pseudomonadota</taxon>
        <taxon>Alphaproteobacteria</taxon>
        <taxon>Hyphomicrobiales</taxon>
        <taxon>Rhizobiaceae</taxon>
        <taxon>Ferranicluibacter</taxon>
    </lineage>
</organism>
<name>A0AA43ZDG2_9HYPH</name>
<gene>
    <name evidence="2" type="ORF">G8E10_08615</name>
</gene>
<accession>A0AA43ZDG2</accession>
<proteinExistence type="predicted"/>
<evidence type="ECO:0000256" key="1">
    <source>
        <dbReference type="SAM" id="SignalP"/>
    </source>
</evidence>
<dbReference type="Gene3D" id="1.25.40.10">
    <property type="entry name" value="Tetratricopeptide repeat domain"/>
    <property type="match status" value="1"/>
</dbReference>
<dbReference type="RefSeq" id="WP_110801561.1">
    <property type="nucleotide sequence ID" value="NZ_JAANCM010000003.1"/>
</dbReference>
<keyword evidence="1" id="KW-0732">Signal</keyword>
<dbReference type="Proteomes" id="UP001155840">
    <property type="component" value="Unassembled WGS sequence"/>
</dbReference>
<protein>
    <recommendedName>
        <fullName evidence="4">Tetratricopeptide repeat protein</fullName>
    </recommendedName>
</protein>
<dbReference type="EMBL" id="JAANCM010000003">
    <property type="protein sequence ID" value="NHT75807.1"/>
    <property type="molecule type" value="Genomic_DNA"/>
</dbReference>
<comment type="caution">
    <text evidence="2">The sequence shown here is derived from an EMBL/GenBank/DDBJ whole genome shotgun (WGS) entry which is preliminary data.</text>
</comment>
<dbReference type="AlphaFoldDB" id="A0AA43ZDG2"/>
<sequence>MSSKSKLKFSLLAATAVLLLNPGLVLKTLQNDDSELRAQEMAWTLPTPANEASKMDANDPLLAPAAGTASSSAAVSDANAAFALPAASVAPATDRVAVNPQAAPGDNPFLRQAASAPIAPTSLPRAMPVATGVSVALPAAQPVALAVEAPAVANPFAPSTTPATEATTVQPAAVASVDISALRYYASTRDLKRVGAELRRLKDLYPDWQPPKDLFTPVSQFDEQPLWNIYATGNYAAVRAGIARAQSVNPKWQPSEDLMIKLQLGEARSLIDSAIAQSRWKDVISTAQAMPSLMVCGEMQVQWNVAEAFAHLRNYADAFDVYRYILSSCDDPTMRLSTVQKASLLIPPVGYTSLLALGRTTQDGHPEFENLGFDGIRRQIGAFIEHGDFSEMPANEEITRFVDFIQRNASVEDANLIGWYFYAQKEWTTANAWFLQATKFKRDPKSIEGLILTLRQMDKNEDALKLARHYIKLSPDVARQYIEIVSSVLTADKPTLTLEETENALFQETVTSQKSALGAQALGWKYLAGNDKATAKTWFADSVEWQPTEGGVVGLAVLAARSKNGRALNALKVNYGKTFTALRDFKVYSPRYVAKRTPKIREKTVSTKPKTLADYLRSAS</sequence>
<dbReference type="SUPFAM" id="SSF48452">
    <property type="entry name" value="TPR-like"/>
    <property type="match status" value="1"/>
</dbReference>
<feature type="chain" id="PRO_5041241345" description="Tetratricopeptide repeat protein" evidence="1">
    <location>
        <begin position="28"/>
        <end position="620"/>
    </location>
</feature>
<reference evidence="2" key="1">
    <citation type="submission" date="2020-03" db="EMBL/GenBank/DDBJ databases">
        <title>Ferranicluibacter endophyticum gen. nov., sp. nov., a new genus isolated from Rubus ulmifolius Schott. stem.</title>
        <authorList>
            <person name="Roca-Couso R."/>
            <person name="Flores-Felix J.D."/>
            <person name="Igual J.M."/>
            <person name="Rivas R."/>
        </authorList>
    </citation>
    <scope>NUCLEOTIDE SEQUENCE</scope>
    <source>
        <strain evidence="2">CRRU44</strain>
    </source>
</reference>
<dbReference type="InterPro" id="IPR011990">
    <property type="entry name" value="TPR-like_helical_dom_sf"/>
</dbReference>
<keyword evidence="3" id="KW-1185">Reference proteome</keyword>
<evidence type="ECO:0000313" key="2">
    <source>
        <dbReference type="EMBL" id="NHT75807.1"/>
    </source>
</evidence>
<feature type="signal peptide" evidence="1">
    <location>
        <begin position="1"/>
        <end position="27"/>
    </location>
</feature>
<evidence type="ECO:0008006" key="4">
    <source>
        <dbReference type="Google" id="ProtNLM"/>
    </source>
</evidence>
<evidence type="ECO:0000313" key="3">
    <source>
        <dbReference type="Proteomes" id="UP001155840"/>
    </source>
</evidence>